<evidence type="ECO:0000256" key="2">
    <source>
        <dbReference type="ARBA" id="ARBA00001946"/>
    </source>
</evidence>
<dbReference type="Proteomes" id="UP000477782">
    <property type="component" value="Unassembled WGS sequence"/>
</dbReference>
<evidence type="ECO:0000256" key="1">
    <source>
        <dbReference type="ARBA" id="ARBA00001936"/>
    </source>
</evidence>
<comment type="cofactor">
    <cofactor evidence="1">
        <name>Mn(2+)</name>
        <dbReference type="ChEBI" id="CHEBI:29035"/>
    </cofactor>
</comment>
<feature type="domain" description="Nudix hydrolase" evidence="5">
    <location>
        <begin position="8"/>
        <end position="152"/>
    </location>
</feature>
<evidence type="ECO:0000259" key="5">
    <source>
        <dbReference type="PROSITE" id="PS51462"/>
    </source>
</evidence>
<evidence type="ECO:0000256" key="4">
    <source>
        <dbReference type="HAMAP-Rule" id="MF_00298"/>
    </source>
</evidence>
<dbReference type="NCBIfam" id="NF001938">
    <property type="entry name" value="PRK00714.1-5"/>
    <property type="match status" value="1"/>
</dbReference>
<dbReference type="GO" id="GO:0019693">
    <property type="term" value="P:ribose phosphate metabolic process"/>
    <property type="evidence" value="ECO:0007669"/>
    <property type="project" value="TreeGrafter"/>
</dbReference>
<comment type="similarity">
    <text evidence="4">Belongs to the Nudix hydrolase family. RppH subfamily.</text>
</comment>
<dbReference type="PROSITE" id="PS51462">
    <property type="entry name" value="NUDIX"/>
    <property type="match status" value="1"/>
</dbReference>
<dbReference type="PANTHER" id="PTHR11839">
    <property type="entry name" value="UDP/ADP-SUGAR PYROPHOSPHATASE"/>
    <property type="match status" value="1"/>
</dbReference>
<comment type="function">
    <text evidence="4">Accelerates the degradation of transcripts by removing pyrophosphate from the 5'-end of triphosphorylated RNA, leading to a more labile monophosphorylated state that can stimulate subsequent ribonuclease cleavage.</text>
</comment>
<dbReference type="GO" id="GO:0006753">
    <property type="term" value="P:nucleoside phosphate metabolic process"/>
    <property type="evidence" value="ECO:0007669"/>
    <property type="project" value="TreeGrafter"/>
</dbReference>
<comment type="cofactor">
    <cofactor evidence="4">
        <name>a divalent metal cation</name>
        <dbReference type="ChEBI" id="CHEBI:60240"/>
    </cofactor>
</comment>
<organism evidence="6 7">
    <name type="scientific">Tabrizicola oligotrophica</name>
    <dbReference type="NCBI Taxonomy" id="2710650"/>
    <lineage>
        <taxon>Bacteria</taxon>
        <taxon>Pseudomonadati</taxon>
        <taxon>Pseudomonadota</taxon>
        <taxon>Alphaproteobacteria</taxon>
        <taxon>Rhodobacterales</taxon>
        <taxon>Paracoccaceae</taxon>
        <taxon>Tabrizicola</taxon>
    </lineage>
</organism>
<evidence type="ECO:0000313" key="7">
    <source>
        <dbReference type="Proteomes" id="UP000477782"/>
    </source>
</evidence>
<dbReference type="AlphaFoldDB" id="A0A6M0QQ60"/>
<dbReference type="PANTHER" id="PTHR11839:SF22">
    <property type="entry name" value="NUDIX HYDROLASE 26, CHLOROPLASTIC"/>
    <property type="match status" value="1"/>
</dbReference>
<dbReference type="InterPro" id="IPR020476">
    <property type="entry name" value="Nudix_hydrolase"/>
</dbReference>
<comment type="caution">
    <text evidence="6">The sequence shown here is derived from an EMBL/GenBank/DDBJ whole genome shotgun (WGS) entry which is preliminary data.</text>
</comment>
<dbReference type="GO" id="GO:0008893">
    <property type="term" value="F:guanosine-3',5'-bis(diphosphate) 3'-diphosphatase activity"/>
    <property type="evidence" value="ECO:0007669"/>
    <property type="project" value="TreeGrafter"/>
</dbReference>
<gene>
    <name evidence="4" type="primary">rppH</name>
    <name evidence="4" type="synonym">nudH</name>
    <name evidence="6" type="ORF">G4Z14_04905</name>
</gene>
<dbReference type="Gene3D" id="3.90.79.10">
    <property type="entry name" value="Nucleoside Triphosphate Pyrophosphohydrolase"/>
    <property type="match status" value="1"/>
</dbReference>
<dbReference type="InterPro" id="IPR022927">
    <property type="entry name" value="RppH"/>
</dbReference>
<dbReference type="GO" id="GO:0034432">
    <property type="term" value="F:bis(5'-adenosyl)-pentaphosphatase activity"/>
    <property type="evidence" value="ECO:0007669"/>
    <property type="project" value="TreeGrafter"/>
</dbReference>
<dbReference type="SUPFAM" id="SSF55811">
    <property type="entry name" value="Nudix"/>
    <property type="match status" value="1"/>
</dbReference>
<evidence type="ECO:0000313" key="6">
    <source>
        <dbReference type="EMBL" id="NEY89630.1"/>
    </source>
</evidence>
<dbReference type="EMBL" id="JAAIVJ010000002">
    <property type="protein sequence ID" value="NEY89630.1"/>
    <property type="molecule type" value="Genomic_DNA"/>
</dbReference>
<dbReference type="InterPro" id="IPR000086">
    <property type="entry name" value="NUDIX_hydrolase_dom"/>
</dbReference>
<dbReference type="Pfam" id="PF00293">
    <property type="entry name" value="NUDIX"/>
    <property type="match status" value="1"/>
</dbReference>
<dbReference type="PROSITE" id="PS00893">
    <property type="entry name" value="NUDIX_BOX"/>
    <property type="match status" value="1"/>
</dbReference>
<keyword evidence="7" id="KW-1185">Reference proteome</keyword>
<dbReference type="HAMAP" id="MF_00298">
    <property type="entry name" value="Nudix_RppH"/>
    <property type="match status" value="1"/>
</dbReference>
<keyword evidence="3 4" id="KW-0378">Hydrolase</keyword>
<feature type="short sequence motif" description="Nudix box" evidence="4">
    <location>
        <begin position="42"/>
        <end position="63"/>
    </location>
</feature>
<dbReference type="RefSeq" id="WP_164623672.1">
    <property type="nucleotide sequence ID" value="NZ_JAAIVJ010000002.1"/>
</dbReference>
<evidence type="ECO:0000256" key="3">
    <source>
        <dbReference type="ARBA" id="ARBA00022801"/>
    </source>
</evidence>
<comment type="cofactor">
    <cofactor evidence="2">
        <name>Mg(2+)</name>
        <dbReference type="ChEBI" id="CHEBI:18420"/>
    </cofactor>
</comment>
<sequence>MIDPETLPYRPCVGVMLINADGLIFGGQRLDNPVPAWQMPQGGIDEGEKPRAAALRELREETGVTADLVEFIGKTHGWVTYDLPPDLLGQVWGGKYRGQKQKWFLYRYLGRDDQVKIDTDHPEFSKWRWIGADEMIEAIVPFKRAVYEEVVRSFRAYLA</sequence>
<proteinExistence type="inferred from homology"/>
<reference evidence="6 7" key="1">
    <citation type="submission" date="2020-02" db="EMBL/GenBank/DDBJ databases">
        <authorList>
            <person name="Chen W.-M."/>
        </authorList>
    </citation>
    <scope>NUCLEOTIDE SEQUENCE [LARGE SCALE GENOMIC DNA]</scope>
    <source>
        <strain evidence="6 7">KMS-5</strain>
    </source>
</reference>
<dbReference type="PRINTS" id="PR00502">
    <property type="entry name" value="NUDIXFAMILY"/>
</dbReference>
<dbReference type="CDD" id="cd03671">
    <property type="entry name" value="NUDIX_Ap4A_hydrolase_plant_like"/>
    <property type="match status" value="1"/>
</dbReference>
<name>A0A6M0QQ60_9RHOB</name>
<dbReference type="InterPro" id="IPR015797">
    <property type="entry name" value="NUDIX_hydrolase-like_dom_sf"/>
</dbReference>
<dbReference type="NCBIfam" id="NF001936">
    <property type="entry name" value="PRK00714.1-3"/>
    <property type="match status" value="1"/>
</dbReference>
<protein>
    <recommendedName>
        <fullName evidence="4">RNA pyrophosphohydrolase</fullName>
        <ecNumber evidence="4">3.6.1.-</ecNumber>
    </recommendedName>
    <alternativeName>
        <fullName evidence="4">(Di)nucleoside polyphosphate hydrolase</fullName>
    </alternativeName>
</protein>
<accession>A0A6M0QQ60</accession>
<dbReference type="EC" id="3.6.1.-" evidence="4"/>
<dbReference type="InterPro" id="IPR020084">
    <property type="entry name" value="NUDIX_hydrolase_CS"/>
</dbReference>